<protein>
    <submittedName>
        <fullName evidence="1 2">Uncharacterized protein</fullName>
    </submittedName>
</protein>
<accession>B7QE51</accession>
<organism>
    <name type="scientific">Ixodes scapularis</name>
    <name type="common">Black-legged tick</name>
    <name type="synonym">Deer tick</name>
    <dbReference type="NCBI Taxonomy" id="6945"/>
    <lineage>
        <taxon>Eukaryota</taxon>
        <taxon>Metazoa</taxon>
        <taxon>Ecdysozoa</taxon>
        <taxon>Arthropoda</taxon>
        <taxon>Chelicerata</taxon>
        <taxon>Arachnida</taxon>
        <taxon>Acari</taxon>
        <taxon>Parasitiformes</taxon>
        <taxon>Ixodida</taxon>
        <taxon>Ixodoidea</taxon>
        <taxon>Ixodidae</taxon>
        <taxon>Ixodinae</taxon>
        <taxon>Ixodes</taxon>
    </lineage>
</organism>
<reference evidence="2" key="2">
    <citation type="submission" date="2020-05" db="UniProtKB">
        <authorList>
            <consortium name="EnsemblMetazoa"/>
        </authorList>
    </citation>
    <scope>IDENTIFICATION</scope>
    <source>
        <strain evidence="2">wikel</strain>
    </source>
</reference>
<dbReference type="EMBL" id="ABJB010851933">
    <property type="status" value="NOT_ANNOTATED_CDS"/>
    <property type="molecule type" value="Genomic_DNA"/>
</dbReference>
<dbReference type="HOGENOM" id="CLU_2388658_0_0_1"/>
<dbReference type="Proteomes" id="UP000001555">
    <property type="component" value="Unassembled WGS sequence"/>
</dbReference>
<proteinExistence type="predicted"/>
<dbReference type="VEuPathDB" id="VectorBase:ISCI012346"/>
<dbReference type="VEuPathDB" id="VectorBase:ISCW012346"/>
<gene>
    <name evidence="1" type="ORF">IscW_ISCW012346</name>
</gene>
<dbReference type="AlphaFoldDB" id="B7QE51"/>
<dbReference type="EnsemblMetazoa" id="ISCW012346-RA">
    <property type="protein sequence ID" value="ISCW012346-PA"/>
    <property type="gene ID" value="ISCW012346"/>
</dbReference>
<dbReference type="InParanoid" id="B7QE51"/>
<dbReference type="PaxDb" id="6945-B7QE51"/>
<sequence>MANALARRPVQRNPVYCIAVALKIIFPQNGGAAGTLVHVGPRCTRPGLEPPGWGGLELPIAPPVQNADAAFKLQQLHHAIAQIPASSSHRGWRG</sequence>
<evidence type="ECO:0000313" key="2">
    <source>
        <dbReference type="EnsemblMetazoa" id="ISCW012346-PA"/>
    </source>
</evidence>
<reference evidence="1 3" key="1">
    <citation type="submission" date="2008-03" db="EMBL/GenBank/DDBJ databases">
        <title>Annotation of Ixodes scapularis.</title>
        <authorList>
            <consortium name="Ixodes scapularis Genome Project Consortium"/>
            <person name="Caler E."/>
            <person name="Hannick L.I."/>
            <person name="Bidwell S."/>
            <person name="Joardar V."/>
            <person name="Thiagarajan M."/>
            <person name="Amedeo P."/>
            <person name="Galinsky K.J."/>
            <person name="Schobel S."/>
            <person name="Inman J."/>
            <person name="Hostetler J."/>
            <person name="Miller J."/>
            <person name="Hammond M."/>
            <person name="Megy K."/>
            <person name="Lawson D."/>
            <person name="Kodira C."/>
            <person name="Sutton G."/>
            <person name="Meyer J."/>
            <person name="Hill C.A."/>
            <person name="Birren B."/>
            <person name="Nene V."/>
            <person name="Collins F."/>
            <person name="Alarcon-Chaidez F."/>
            <person name="Wikel S."/>
            <person name="Strausberg R."/>
        </authorList>
    </citation>
    <scope>NUCLEOTIDE SEQUENCE [LARGE SCALE GENOMIC DNA]</scope>
    <source>
        <strain evidence="3">Wikel</strain>
        <strain evidence="1">Wikel colony</strain>
    </source>
</reference>
<evidence type="ECO:0000313" key="1">
    <source>
        <dbReference type="EMBL" id="EEC17123.1"/>
    </source>
</evidence>
<keyword evidence="3" id="KW-1185">Reference proteome</keyword>
<name>B7QE51_IXOSC</name>
<dbReference type="EMBL" id="DS918740">
    <property type="protein sequence ID" value="EEC17123.1"/>
    <property type="molecule type" value="Genomic_DNA"/>
</dbReference>
<evidence type="ECO:0000313" key="3">
    <source>
        <dbReference type="Proteomes" id="UP000001555"/>
    </source>
</evidence>